<organism evidence="1">
    <name type="scientific">marine sediment metagenome</name>
    <dbReference type="NCBI Taxonomy" id="412755"/>
    <lineage>
        <taxon>unclassified sequences</taxon>
        <taxon>metagenomes</taxon>
        <taxon>ecological metagenomes</taxon>
    </lineage>
</organism>
<evidence type="ECO:0000313" key="1">
    <source>
        <dbReference type="EMBL" id="GAJ19676.1"/>
    </source>
</evidence>
<feature type="non-terminal residue" evidence="1">
    <location>
        <position position="88"/>
    </location>
</feature>
<dbReference type="AlphaFoldDB" id="X1VRP4"/>
<dbReference type="EMBL" id="BARW01036672">
    <property type="protein sequence ID" value="GAJ19676.1"/>
    <property type="molecule type" value="Genomic_DNA"/>
</dbReference>
<comment type="caution">
    <text evidence="1">The sequence shown here is derived from an EMBL/GenBank/DDBJ whole genome shotgun (WGS) entry which is preliminary data.</text>
</comment>
<sequence>MSDFRDIIIKLAFTMYSSPGVYVLLLGSGISRDAGILTGWEVTLDLIRKIAATEKEKPKDFEKWYQERYQESPDYTKLLKKLTITATD</sequence>
<accession>X1VRP4</accession>
<name>X1VRP4_9ZZZZ</name>
<proteinExistence type="predicted"/>
<gene>
    <name evidence="1" type="ORF">S12H4_56853</name>
</gene>
<protein>
    <submittedName>
        <fullName evidence="1">Uncharacterized protein</fullName>
    </submittedName>
</protein>
<reference evidence="1" key="1">
    <citation type="journal article" date="2014" name="Front. Microbiol.">
        <title>High frequency of phylogenetically diverse reductive dehalogenase-homologous genes in deep subseafloor sedimentary metagenomes.</title>
        <authorList>
            <person name="Kawai M."/>
            <person name="Futagami T."/>
            <person name="Toyoda A."/>
            <person name="Takaki Y."/>
            <person name="Nishi S."/>
            <person name="Hori S."/>
            <person name="Arai W."/>
            <person name="Tsubouchi T."/>
            <person name="Morono Y."/>
            <person name="Uchiyama I."/>
            <person name="Ito T."/>
            <person name="Fujiyama A."/>
            <person name="Inagaki F."/>
            <person name="Takami H."/>
        </authorList>
    </citation>
    <scope>NUCLEOTIDE SEQUENCE</scope>
    <source>
        <strain evidence="1">Expedition CK06-06</strain>
    </source>
</reference>